<name>A0A7Y9WWR2_9ACTN</name>
<sequence>MAAQEAVGQPLPPDLRAWWLYADGTHSGLQADGGWLIPPGFAPYPINEALESRRLWMDVARKVAPLDRWDDFVNSENSRLAATVCETWLPAWLPVATNHGGGNLFVDLRGGPRHGCVMEFHRDTGALAQPPWADVADMLDDIAERLEEGEAELDDSGRIDWP</sequence>
<organism evidence="2 3">
    <name type="scientific">Micromonospora jinlongensis</name>
    <dbReference type="NCBI Taxonomy" id="1287877"/>
    <lineage>
        <taxon>Bacteria</taxon>
        <taxon>Bacillati</taxon>
        <taxon>Actinomycetota</taxon>
        <taxon>Actinomycetes</taxon>
        <taxon>Micromonosporales</taxon>
        <taxon>Micromonosporaceae</taxon>
        <taxon>Micromonospora</taxon>
    </lineage>
</organism>
<reference evidence="2 3" key="1">
    <citation type="submission" date="2020-07" db="EMBL/GenBank/DDBJ databases">
        <title>Sequencing the genomes of 1000 actinobacteria strains.</title>
        <authorList>
            <person name="Klenk H.-P."/>
        </authorList>
    </citation>
    <scope>NUCLEOTIDE SEQUENCE [LARGE SCALE GENOMIC DNA]</scope>
    <source>
        <strain evidence="2 3">DSM 45876</strain>
    </source>
</reference>
<evidence type="ECO:0000259" key="1">
    <source>
        <dbReference type="Pfam" id="PF09346"/>
    </source>
</evidence>
<feature type="domain" description="Knr4/Smi1-like" evidence="1">
    <location>
        <begin position="2"/>
        <end position="140"/>
    </location>
</feature>
<dbReference type="InterPro" id="IPR018958">
    <property type="entry name" value="Knr4/Smi1-like_dom"/>
</dbReference>
<protein>
    <submittedName>
        <fullName evidence="2">Cell wall assembly regulator SMI1</fullName>
    </submittedName>
</protein>
<dbReference type="Pfam" id="PF09346">
    <property type="entry name" value="SMI1_KNR4"/>
    <property type="match status" value="1"/>
</dbReference>
<gene>
    <name evidence="2" type="ORF">HNR22_000621</name>
</gene>
<proteinExistence type="predicted"/>
<dbReference type="Proteomes" id="UP000523545">
    <property type="component" value="Unassembled WGS sequence"/>
</dbReference>
<comment type="caution">
    <text evidence="2">The sequence shown here is derived from an EMBL/GenBank/DDBJ whole genome shotgun (WGS) entry which is preliminary data.</text>
</comment>
<accession>A0A7Y9WWR2</accession>
<evidence type="ECO:0000313" key="3">
    <source>
        <dbReference type="Proteomes" id="UP000523545"/>
    </source>
</evidence>
<dbReference type="EMBL" id="JACCHK010000001">
    <property type="protein sequence ID" value="NYH40894.1"/>
    <property type="molecule type" value="Genomic_DNA"/>
</dbReference>
<dbReference type="AlphaFoldDB" id="A0A7Y9WWR2"/>
<keyword evidence="3" id="KW-1185">Reference proteome</keyword>
<evidence type="ECO:0000313" key="2">
    <source>
        <dbReference type="EMBL" id="NYH40894.1"/>
    </source>
</evidence>